<reference evidence="4" key="1">
    <citation type="submission" date="2025-08" db="UniProtKB">
        <authorList>
            <consortium name="RefSeq"/>
        </authorList>
    </citation>
    <scope>IDENTIFICATION</scope>
</reference>
<feature type="region of interest" description="Disordered" evidence="2">
    <location>
        <begin position="227"/>
        <end position="322"/>
    </location>
</feature>
<evidence type="ECO:0000256" key="2">
    <source>
        <dbReference type="SAM" id="MobiDB-lite"/>
    </source>
</evidence>
<dbReference type="GO" id="GO:0008017">
    <property type="term" value="F:microtubule binding"/>
    <property type="evidence" value="ECO:0007669"/>
    <property type="project" value="TreeGrafter"/>
</dbReference>
<organism evidence="3 4">
    <name type="scientific">Sesamum indicum</name>
    <name type="common">Oriental sesame</name>
    <name type="synonym">Sesamum orientale</name>
    <dbReference type="NCBI Taxonomy" id="4182"/>
    <lineage>
        <taxon>Eukaryota</taxon>
        <taxon>Viridiplantae</taxon>
        <taxon>Streptophyta</taxon>
        <taxon>Embryophyta</taxon>
        <taxon>Tracheophyta</taxon>
        <taxon>Spermatophyta</taxon>
        <taxon>Magnoliopsida</taxon>
        <taxon>eudicotyledons</taxon>
        <taxon>Gunneridae</taxon>
        <taxon>Pentapetalae</taxon>
        <taxon>asterids</taxon>
        <taxon>lamiids</taxon>
        <taxon>Lamiales</taxon>
        <taxon>Pedaliaceae</taxon>
        <taxon>Sesamum</taxon>
    </lineage>
</organism>
<proteinExistence type="inferred from homology"/>
<dbReference type="PANTHER" id="PTHR31807">
    <property type="entry name" value="AUGMIN FAMILY MEMBER"/>
    <property type="match status" value="1"/>
</dbReference>
<dbReference type="GO" id="GO:0005880">
    <property type="term" value="C:nuclear microtubule"/>
    <property type="evidence" value="ECO:0007669"/>
    <property type="project" value="TreeGrafter"/>
</dbReference>
<evidence type="ECO:0000313" key="4">
    <source>
        <dbReference type="RefSeq" id="XP_011069790.1"/>
    </source>
</evidence>
<keyword evidence="3" id="KW-1185">Reference proteome</keyword>
<dbReference type="InterPro" id="IPR007573">
    <property type="entry name" value="QWRF"/>
</dbReference>
<dbReference type="AlphaFoldDB" id="A0A6I9SJP3"/>
<dbReference type="PANTHER" id="PTHR31807:SF2">
    <property type="entry name" value="PROTEIN SNOWY COTYLEDON 3"/>
    <property type="match status" value="1"/>
</dbReference>
<feature type="region of interest" description="Disordered" evidence="2">
    <location>
        <begin position="133"/>
        <end position="197"/>
    </location>
</feature>
<feature type="compositionally biased region" description="Polar residues" evidence="2">
    <location>
        <begin position="1"/>
        <end position="17"/>
    </location>
</feature>
<dbReference type="Gramene" id="SIN_1023977.t">
    <property type="protein sequence ID" value="SIN_1023977.t"/>
    <property type="gene ID" value="SIN_1023977"/>
</dbReference>
<dbReference type="KEGG" id="sind:105155594"/>
<dbReference type="OrthoDB" id="1924320at2759"/>
<evidence type="ECO:0000256" key="1">
    <source>
        <dbReference type="ARBA" id="ARBA00010016"/>
    </source>
</evidence>
<protein>
    <submittedName>
        <fullName evidence="4">QWRF motif-containing protein 2</fullName>
    </submittedName>
</protein>
<accession>A0A6I9SJP3</accession>
<sequence>MVTAVTSTPKQRPSQNPKRPPLLSSDSDNAPSSRPKAREVSSRYLSLSTSSSSSNSSASTNTTFSSVTSGSSVASRRSQSPMLSRSVAVATPKSQQRAVSAERRRQGATTPSNAERMLVTSVRSLSVSFQGESYSLPVSKVKPPPAAAGTPGGLRKGTPERKKAGVTPVRDRRERDRENSRPSDHQQHRWPGRLRGENSNFFTRSLDYVTGRVKLSGSGSALKELRKSVADENSRNKVSNLKLDNHDVDVRGTSELDGRPRLGESRNSDAESDSSESTASGNVIQLRGGPRGVVVPGRFSQDASNREHKVLDPGSPLSNSASNRTLGHSKLIVAKNFQNDSPVSSPREVFAIRGLSPLRGGMRAASPSKALTSSGALLRGMASPTRAGSGVVTSMNASNTCSTPSILSFAVDMRKGKLRENRIADAHNLRLLYNRLLQWRLANAKVENTLLVQEQTAERSLYTAWMTTSKLRHSVGSKRIELQLLRHNVKLYSILKEQEPNLESWGLFERDHCNSLSGAIEALEASTTRLPLVGGARADIDKVQEAISSAVDMMQAMASSVCSLLTKVEQMNLLMSELSNLSVREHRLLDECKDLLSTTSIPLQVIYCSLKTHVLQVHTHTRKLSKESAKC</sequence>
<feature type="compositionally biased region" description="Basic and acidic residues" evidence="2">
    <location>
        <begin position="157"/>
        <end position="187"/>
    </location>
</feature>
<feature type="compositionally biased region" description="Basic and acidic residues" evidence="2">
    <location>
        <begin position="243"/>
        <end position="269"/>
    </location>
</feature>
<evidence type="ECO:0000313" key="3">
    <source>
        <dbReference type="Proteomes" id="UP000504604"/>
    </source>
</evidence>
<feature type="region of interest" description="Disordered" evidence="2">
    <location>
        <begin position="1"/>
        <end position="118"/>
    </location>
</feature>
<dbReference type="GO" id="GO:0005737">
    <property type="term" value="C:cytoplasm"/>
    <property type="evidence" value="ECO:0007669"/>
    <property type="project" value="TreeGrafter"/>
</dbReference>
<dbReference type="Proteomes" id="UP000504604">
    <property type="component" value="Linkage group LG2"/>
</dbReference>
<dbReference type="Pfam" id="PF04484">
    <property type="entry name" value="QWRF"/>
    <property type="match status" value="1"/>
</dbReference>
<dbReference type="RefSeq" id="XP_011069790.1">
    <property type="nucleotide sequence ID" value="XM_011071488.2"/>
</dbReference>
<comment type="similarity">
    <text evidence="1">Belongs to the QWRF family.</text>
</comment>
<gene>
    <name evidence="4" type="primary">LOC105155594</name>
</gene>
<feature type="compositionally biased region" description="Low complexity" evidence="2">
    <location>
        <begin position="42"/>
        <end position="80"/>
    </location>
</feature>
<dbReference type="GO" id="GO:0051225">
    <property type="term" value="P:spindle assembly"/>
    <property type="evidence" value="ECO:0007669"/>
    <property type="project" value="TreeGrafter"/>
</dbReference>
<dbReference type="InParanoid" id="A0A6I9SJP3"/>
<dbReference type="GeneID" id="105155594"/>
<name>A0A6I9SJP3_SESIN</name>